<comment type="caution">
    <text evidence="1">The sequence shown here is derived from an EMBL/GenBank/DDBJ whole genome shotgun (WGS) entry which is preliminary data.</text>
</comment>
<protein>
    <submittedName>
        <fullName evidence="1">Uncharacterized protein</fullName>
    </submittedName>
</protein>
<gene>
    <name evidence="1" type="ORF">J3495_17985</name>
</gene>
<keyword evidence="2" id="KW-1185">Reference proteome</keyword>
<name>A0A940XAX3_9FLAO</name>
<organism evidence="1 2">
    <name type="scientific">Flavobacterium geliluteum</name>
    <dbReference type="NCBI Taxonomy" id="2816120"/>
    <lineage>
        <taxon>Bacteria</taxon>
        <taxon>Pseudomonadati</taxon>
        <taxon>Bacteroidota</taxon>
        <taxon>Flavobacteriia</taxon>
        <taxon>Flavobacteriales</taxon>
        <taxon>Flavobacteriaceae</taxon>
        <taxon>Flavobacterium</taxon>
    </lineage>
</organism>
<dbReference type="RefSeq" id="WP_210668188.1">
    <property type="nucleotide sequence ID" value="NZ_JAGFBV010000043.1"/>
</dbReference>
<reference evidence="1 2" key="1">
    <citation type="submission" date="2021-03" db="EMBL/GenBank/DDBJ databases">
        <title>Flavobacterium Flabelliformis Sp. Nov. And Flavobacterium Geliluteum Sp. Nov., Two Novel Multidrug Resistant Psychrophilic Species Isolated From Antarctica.</title>
        <authorList>
            <person name="Kralova S."/>
            <person name="Busse H.J."/>
            <person name="Bezdicek M."/>
            <person name="Nykrynova M."/>
            <person name="Kroupova E."/>
            <person name="Krsek D."/>
            <person name="Sedlacek I."/>
        </authorList>
    </citation>
    <scope>NUCLEOTIDE SEQUENCE [LARGE SCALE GENOMIC DNA]</scope>
    <source>
        <strain evidence="1 2">P7388</strain>
    </source>
</reference>
<dbReference type="EMBL" id="JAGFBV010000043">
    <property type="protein sequence ID" value="MBP4139966.1"/>
    <property type="molecule type" value="Genomic_DNA"/>
</dbReference>
<accession>A0A940XAX3</accession>
<sequence length="99" mass="11510">MNDLAIFSRSNIESLVKHISNVNDKEAVRDIEKIISNSKFTESRALENKDPKNYGAKVARGVESYNYYQSKWNDIDVEINMEVMKNGYEQPYAILFNKK</sequence>
<dbReference type="Proteomes" id="UP000675047">
    <property type="component" value="Unassembled WGS sequence"/>
</dbReference>
<dbReference type="AlphaFoldDB" id="A0A940XAX3"/>
<proteinExistence type="predicted"/>
<evidence type="ECO:0000313" key="2">
    <source>
        <dbReference type="Proteomes" id="UP000675047"/>
    </source>
</evidence>
<evidence type="ECO:0000313" key="1">
    <source>
        <dbReference type="EMBL" id="MBP4139966.1"/>
    </source>
</evidence>